<dbReference type="RefSeq" id="WP_033364711.1">
    <property type="nucleotide sequence ID" value="NZ_CP073767.1"/>
</dbReference>
<sequence length="86" mass="9390">MLAEARGWQRARQPARALRLVDEVVDGWQERAVNDGVPSSPLALALDVRAGLLDRLGNHREARADADRAARIRALHTGPASRSGEE</sequence>
<organism evidence="1 2">
    <name type="scientific">Dactylosporangium aurantiacum</name>
    <dbReference type="NCBI Taxonomy" id="35754"/>
    <lineage>
        <taxon>Bacteria</taxon>
        <taxon>Bacillati</taxon>
        <taxon>Actinomycetota</taxon>
        <taxon>Actinomycetes</taxon>
        <taxon>Micromonosporales</taxon>
        <taxon>Micromonosporaceae</taxon>
        <taxon>Dactylosporangium</taxon>
    </lineage>
</organism>
<evidence type="ECO:0000313" key="2">
    <source>
        <dbReference type="Proteomes" id="UP001058003"/>
    </source>
</evidence>
<evidence type="ECO:0000313" key="1">
    <source>
        <dbReference type="EMBL" id="UWZ51310.1"/>
    </source>
</evidence>
<name>A0A9Q9MED6_9ACTN</name>
<reference evidence="1" key="1">
    <citation type="submission" date="2021-04" db="EMBL/GenBank/DDBJ databases">
        <title>Dactylosporangium aurantiacum NRRL B-8018 full assembly.</title>
        <authorList>
            <person name="Hartkoorn R.C."/>
            <person name="Beaudoing E."/>
            <person name="Hot D."/>
        </authorList>
    </citation>
    <scope>NUCLEOTIDE SEQUENCE</scope>
    <source>
        <strain evidence="1">NRRL B-8018</strain>
    </source>
</reference>
<dbReference type="KEGG" id="daur:Daura_31710"/>
<proteinExistence type="predicted"/>
<protein>
    <submittedName>
        <fullName evidence="1">Uncharacterized protein</fullName>
    </submittedName>
</protein>
<keyword evidence="2" id="KW-1185">Reference proteome</keyword>
<dbReference type="EMBL" id="CP073767">
    <property type="protein sequence ID" value="UWZ51310.1"/>
    <property type="molecule type" value="Genomic_DNA"/>
</dbReference>
<dbReference type="AlphaFoldDB" id="A0A9Q9MED6"/>
<gene>
    <name evidence="1" type="ORF">Daura_31710</name>
</gene>
<accession>A0A9Q9MED6</accession>
<dbReference type="Proteomes" id="UP001058003">
    <property type="component" value="Chromosome"/>
</dbReference>